<dbReference type="FunFam" id="3.30.420.210:FF:000002">
    <property type="entry name" value="UBX domain-containing protein 1"/>
    <property type="match status" value="1"/>
</dbReference>
<evidence type="ECO:0000313" key="5">
    <source>
        <dbReference type="EMBL" id="KAI1856631.1"/>
    </source>
</evidence>
<reference evidence="5" key="1">
    <citation type="submission" date="2021-03" db="EMBL/GenBank/DDBJ databases">
        <title>Revisited historic fungal species revealed as producer of novel bioactive compounds through whole genome sequencing and comparative genomics.</title>
        <authorList>
            <person name="Vignolle G.A."/>
            <person name="Hochenegger N."/>
            <person name="Mach R.L."/>
            <person name="Mach-Aigner A.R."/>
            <person name="Javad Rahimi M."/>
            <person name="Salim K.A."/>
            <person name="Chan C.M."/>
            <person name="Lim L.B.L."/>
            <person name="Cai F."/>
            <person name="Druzhinina I.S."/>
            <person name="U'Ren J.M."/>
            <person name="Derntl C."/>
        </authorList>
    </citation>
    <scope>NUCLEOTIDE SEQUENCE</scope>
    <source>
        <strain evidence="5">TUCIM 5799</strain>
    </source>
</reference>
<dbReference type="Gene3D" id="3.10.20.90">
    <property type="entry name" value="Phosphatidylinositol 3-kinase Catalytic Subunit, Chain A, domain 1"/>
    <property type="match status" value="1"/>
</dbReference>
<feature type="compositionally biased region" description="Low complexity" evidence="1">
    <location>
        <begin position="325"/>
        <end position="361"/>
    </location>
</feature>
<gene>
    <name evidence="5" type="ORF">JX265_011590</name>
</gene>
<feature type="region of interest" description="Disordered" evidence="1">
    <location>
        <begin position="303"/>
        <end position="369"/>
    </location>
</feature>
<dbReference type="PANTHER" id="PTHR23333">
    <property type="entry name" value="UBX DOMAIN CONTAINING PROTEIN"/>
    <property type="match status" value="1"/>
</dbReference>
<dbReference type="GO" id="GO:0007030">
    <property type="term" value="P:Golgi organization"/>
    <property type="evidence" value="ECO:0007669"/>
    <property type="project" value="TreeGrafter"/>
</dbReference>
<dbReference type="SUPFAM" id="SSF54236">
    <property type="entry name" value="Ubiquitin-like"/>
    <property type="match status" value="1"/>
</dbReference>
<feature type="domain" description="UBX" evidence="2">
    <location>
        <begin position="365"/>
        <end position="420"/>
    </location>
</feature>
<dbReference type="InterPro" id="IPR003892">
    <property type="entry name" value="CUE"/>
</dbReference>
<dbReference type="GO" id="GO:0031468">
    <property type="term" value="P:nuclear membrane reassembly"/>
    <property type="evidence" value="ECO:0007669"/>
    <property type="project" value="TreeGrafter"/>
</dbReference>
<dbReference type="Pfam" id="PF08059">
    <property type="entry name" value="SEP"/>
    <property type="match status" value="1"/>
</dbReference>
<evidence type="ECO:0000256" key="1">
    <source>
        <dbReference type="SAM" id="MobiDB-lite"/>
    </source>
</evidence>
<protein>
    <recommendedName>
        <fullName evidence="7">SEP-domain-containing protein</fullName>
    </recommendedName>
</protein>
<dbReference type="PROSITE" id="PS51140">
    <property type="entry name" value="CUE"/>
    <property type="match status" value="1"/>
</dbReference>
<sequence>MADSPDHDMLVMQLLEFVPNATPEQATQYLSANNWDLDAAAASLMADADEADDDAEQSAPTAAAQPSASSSTAVPPGYTGPRTLDGRPAPGYSSSAAPAASSSSSASRNPQPKKRGLATLSSLGGGGHGHDHDDDDSEDEDDDPRGTRDTYAGGEKSGLAVQDPSQRSNPQRILDDLLAKARSQAPRPEAASPTSPSAPPSFRGAGQTLGGEGVASRTIPDPSGPAPSAPATNVAVQERTLHLWRDGFSVDDGPLRRFDDPENADALRMIQQGRAPVHLMNVRYDEPLDVKLQQHDETFRPLPKVYKPFGGEGRRLGSPVPGDGSAAAAASAATAAVSSSSPAPPRTAASSSSTATPSASTNVDDSQPTIMIRIQMPDGTRLPARFNTTQTVSDVYQFITQSSPDLRAGGWVLATTFPNKDHADKSLVLGDMPEFKKGGTAMVKKT</sequence>
<dbReference type="PANTHER" id="PTHR23333:SF20">
    <property type="entry name" value="NSFL1 COFACTOR P47"/>
    <property type="match status" value="1"/>
</dbReference>
<feature type="compositionally biased region" description="Low complexity" evidence="1">
    <location>
        <begin position="185"/>
        <end position="195"/>
    </location>
</feature>
<dbReference type="InterPro" id="IPR012989">
    <property type="entry name" value="SEP_domain"/>
</dbReference>
<dbReference type="Pfam" id="PF00789">
    <property type="entry name" value="UBX"/>
    <property type="match status" value="1"/>
</dbReference>
<evidence type="ECO:0000259" key="3">
    <source>
        <dbReference type="PROSITE" id="PS51140"/>
    </source>
</evidence>
<dbReference type="PROSITE" id="PS51399">
    <property type="entry name" value="SEP"/>
    <property type="match status" value="1"/>
</dbReference>
<proteinExistence type="predicted"/>
<dbReference type="InterPro" id="IPR036241">
    <property type="entry name" value="NSFL1C_SEP_dom_sf"/>
</dbReference>
<dbReference type="SMART" id="SM00553">
    <property type="entry name" value="SEP"/>
    <property type="match status" value="1"/>
</dbReference>
<dbReference type="AlphaFoldDB" id="A0A9Q0AJL4"/>
<feature type="region of interest" description="Disordered" evidence="1">
    <location>
        <begin position="46"/>
        <end position="234"/>
    </location>
</feature>
<dbReference type="GO" id="GO:0005634">
    <property type="term" value="C:nucleus"/>
    <property type="evidence" value="ECO:0007669"/>
    <property type="project" value="TreeGrafter"/>
</dbReference>
<name>A0A9Q0AJL4_9PEZI</name>
<dbReference type="InterPro" id="IPR001012">
    <property type="entry name" value="UBX_dom"/>
</dbReference>
<dbReference type="SUPFAM" id="SSF102848">
    <property type="entry name" value="NSFL1 (p97 ATPase) cofactor p47, SEP domain"/>
    <property type="match status" value="1"/>
</dbReference>
<keyword evidence="6" id="KW-1185">Reference proteome</keyword>
<dbReference type="GO" id="GO:0061025">
    <property type="term" value="P:membrane fusion"/>
    <property type="evidence" value="ECO:0007669"/>
    <property type="project" value="TreeGrafter"/>
</dbReference>
<feature type="compositionally biased region" description="Low complexity" evidence="1">
    <location>
        <begin position="57"/>
        <end position="73"/>
    </location>
</feature>
<dbReference type="Gene3D" id="3.30.420.210">
    <property type="entry name" value="SEP domain"/>
    <property type="match status" value="1"/>
</dbReference>
<organism evidence="5 6">
    <name type="scientific">Neoarthrinium moseri</name>
    <dbReference type="NCBI Taxonomy" id="1658444"/>
    <lineage>
        <taxon>Eukaryota</taxon>
        <taxon>Fungi</taxon>
        <taxon>Dikarya</taxon>
        <taxon>Ascomycota</taxon>
        <taxon>Pezizomycotina</taxon>
        <taxon>Sordariomycetes</taxon>
        <taxon>Xylariomycetidae</taxon>
        <taxon>Amphisphaeriales</taxon>
        <taxon>Apiosporaceae</taxon>
        <taxon>Neoarthrinium</taxon>
    </lineage>
</organism>
<feature type="compositionally biased region" description="Acidic residues" evidence="1">
    <location>
        <begin position="47"/>
        <end position="56"/>
    </location>
</feature>
<dbReference type="GO" id="GO:0000045">
    <property type="term" value="P:autophagosome assembly"/>
    <property type="evidence" value="ECO:0007669"/>
    <property type="project" value="TreeGrafter"/>
</dbReference>
<feature type="domain" description="CUE" evidence="3">
    <location>
        <begin position="6"/>
        <end position="49"/>
    </location>
</feature>
<dbReference type="EMBL" id="JAFIMR010000043">
    <property type="protein sequence ID" value="KAI1856631.1"/>
    <property type="molecule type" value="Genomic_DNA"/>
</dbReference>
<dbReference type="Proteomes" id="UP000829685">
    <property type="component" value="Unassembled WGS sequence"/>
</dbReference>
<evidence type="ECO:0000259" key="4">
    <source>
        <dbReference type="PROSITE" id="PS51399"/>
    </source>
</evidence>
<dbReference type="Gene3D" id="1.10.8.10">
    <property type="entry name" value="DNA helicase RuvA subunit, C-terminal domain"/>
    <property type="match status" value="1"/>
</dbReference>
<evidence type="ECO:0000313" key="6">
    <source>
        <dbReference type="Proteomes" id="UP000829685"/>
    </source>
</evidence>
<evidence type="ECO:0000259" key="2">
    <source>
        <dbReference type="PROSITE" id="PS50033"/>
    </source>
</evidence>
<dbReference type="GO" id="GO:0043130">
    <property type="term" value="F:ubiquitin binding"/>
    <property type="evidence" value="ECO:0007669"/>
    <property type="project" value="InterPro"/>
</dbReference>
<feature type="domain" description="SEP" evidence="4">
    <location>
        <begin position="236"/>
        <end position="300"/>
    </location>
</feature>
<dbReference type="GO" id="GO:0005829">
    <property type="term" value="C:cytosol"/>
    <property type="evidence" value="ECO:0007669"/>
    <property type="project" value="TreeGrafter"/>
</dbReference>
<dbReference type="Pfam" id="PF14555">
    <property type="entry name" value="UBA_4"/>
    <property type="match status" value="1"/>
</dbReference>
<comment type="caution">
    <text evidence="5">The sequence shown here is derived from an EMBL/GenBank/DDBJ whole genome shotgun (WGS) entry which is preliminary data.</text>
</comment>
<feature type="compositionally biased region" description="Acidic residues" evidence="1">
    <location>
        <begin position="133"/>
        <end position="143"/>
    </location>
</feature>
<accession>A0A9Q0AJL4</accession>
<dbReference type="PROSITE" id="PS50033">
    <property type="entry name" value="UBX"/>
    <property type="match status" value="1"/>
</dbReference>
<dbReference type="GO" id="GO:0043161">
    <property type="term" value="P:proteasome-mediated ubiquitin-dependent protein catabolic process"/>
    <property type="evidence" value="ECO:0007669"/>
    <property type="project" value="TreeGrafter"/>
</dbReference>
<dbReference type="InterPro" id="IPR029071">
    <property type="entry name" value="Ubiquitin-like_domsf"/>
</dbReference>
<feature type="compositionally biased region" description="Low complexity" evidence="1">
    <location>
        <begin position="93"/>
        <end position="107"/>
    </location>
</feature>
<evidence type="ECO:0008006" key="7">
    <source>
        <dbReference type="Google" id="ProtNLM"/>
    </source>
</evidence>